<sequence>MYVDIPTLPGSKSEYRWMLPPLRRPKKPRPPIPAVIVYQSLQDALQASIDNNARRVQTTTATTKKKKKEGREKPQNAVASSSKHPIILDSVSSSGSIYVPMTKKRMQRDDEVLQVSKKKQKRTRVDVNLTLSDGENPVAVLKPKAKLLRHLGRPPASVSSSSNISRCNKSPLPRKIDLAAHYRKKEKTQGRPNPFVFKHSSQPRTLGLKFISSSSSFGTQAQSHFDLGPSLSKFVPTFANVGEEGLADLWDMGVSRDGQEYQCTTVDPTILAGSAMAEAERKPSESFPDYAADFAPTDAESNADRDEMFEQSQSGAVQPRSGPAAGPWGVQNLSHSVSSPSSVTSPSILEF</sequence>
<dbReference type="EMBL" id="NHYD01003514">
    <property type="protein sequence ID" value="PPQ76400.1"/>
    <property type="molecule type" value="Genomic_DNA"/>
</dbReference>
<feature type="non-terminal residue" evidence="2">
    <location>
        <position position="351"/>
    </location>
</feature>
<name>A0A409WD70_PSICY</name>
<dbReference type="AlphaFoldDB" id="A0A409WD70"/>
<gene>
    <name evidence="2" type="ORF">CVT25_001168</name>
</gene>
<dbReference type="InParanoid" id="A0A409WD70"/>
<proteinExistence type="predicted"/>
<evidence type="ECO:0000256" key="1">
    <source>
        <dbReference type="SAM" id="MobiDB-lite"/>
    </source>
</evidence>
<keyword evidence="3" id="KW-1185">Reference proteome</keyword>
<reference evidence="2 3" key="1">
    <citation type="journal article" date="2018" name="Evol. Lett.">
        <title>Horizontal gene cluster transfer increased hallucinogenic mushroom diversity.</title>
        <authorList>
            <person name="Reynolds H.T."/>
            <person name="Vijayakumar V."/>
            <person name="Gluck-Thaler E."/>
            <person name="Korotkin H.B."/>
            <person name="Matheny P.B."/>
            <person name="Slot J.C."/>
        </authorList>
    </citation>
    <scope>NUCLEOTIDE SEQUENCE [LARGE SCALE GENOMIC DNA]</scope>
    <source>
        <strain evidence="2 3">2631</strain>
    </source>
</reference>
<evidence type="ECO:0000313" key="2">
    <source>
        <dbReference type="EMBL" id="PPQ76400.1"/>
    </source>
</evidence>
<comment type="caution">
    <text evidence="2">The sequence shown here is derived from an EMBL/GenBank/DDBJ whole genome shotgun (WGS) entry which is preliminary data.</text>
</comment>
<evidence type="ECO:0000313" key="3">
    <source>
        <dbReference type="Proteomes" id="UP000283269"/>
    </source>
</evidence>
<feature type="region of interest" description="Disordered" evidence="1">
    <location>
        <begin position="49"/>
        <end position="83"/>
    </location>
</feature>
<dbReference type="Proteomes" id="UP000283269">
    <property type="component" value="Unassembled WGS sequence"/>
</dbReference>
<feature type="region of interest" description="Disordered" evidence="1">
    <location>
        <begin position="278"/>
        <end position="351"/>
    </location>
</feature>
<accession>A0A409WD70</accession>
<feature type="compositionally biased region" description="Low complexity" evidence="1">
    <location>
        <begin position="334"/>
        <end position="351"/>
    </location>
</feature>
<protein>
    <submittedName>
        <fullName evidence="2">Uncharacterized protein</fullName>
    </submittedName>
</protein>
<organism evidence="2 3">
    <name type="scientific">Psilocybe cyanescens</name>
    <dbReference type="NCBI Taxonomy" id="93625"/>
    <lineage>
        <taxon>Eukaryota</taxon>
        <taxon>Fungi</taxon>
        <taxon>Dikarya</taxon>
        <taxon>Basidiomycota</taxon>
        <taxon>Agaricomycotina</taxon>
        <taxon>Agaricomycetes</taxon>
        <taxon>Agaricomycetidae</taxon>
        <taxon>Agaricales</taxon>
        <taxon>Agaricineae</taxon>
        <taxon>Strophariaceae</taxon>
        <taxon>Psilocybe</taxon>
    </lineage>
</organism>